<organism evidence="2 3">
    <name type="scientific">Karstenula rhodostoma CBS 690.94</name>
    <dbReference type="NCBI Taxonomy" id="1392251"/>
    <lineage>
        <taxon>Eukaryota</taxon>
        <taxon>Fungi</taxon>
        <taxon>Dikarya</taxon>
        <taxon>Ascomycota</taxon>
        <taxon>Pezizomycotina</taxon>
        <taxon>Dothideomycetes</taxon>
        <taxon>Pleosporomycetidae</taxon>
        <taxon>Pleosporales</taxon>
        <taxon>Massarineae</taxon>
        <taxon>Didymosphaeriaceae</taxon>
        <taxon>Karstenula</taxon>
    </lineage>
</organism>
<evidence type="ECO:0000313" key="3">
    <source>
        <dbReference type="Proteomes" id="UP000799764"/>
    </source>
</evidence>
<accession>A0A9P4U925</accession>
<dbReference type="Proteomes" id="UP000799764">
    <property type="component" value="Unassembled WGS sequence"/>
</dbReference>
<evidence type="ECO:0000313" key="2">
    <source>
        <dbReference type="EMBL" id="KAF2440632.1"/>
    </source>
</evidence>
<evidence type="ECO:0000256" key="1">
    <source>
        <dbReference type="SAM" id="MobiDB-lite"/>
    </source>
</evidence>
<reference evidence="2" key="1">
    <citation type="journal article" date="2020" name="Stud. Mycol.">
        <title>101 Dothideomycetes genomes: a test case for predicting lifestyles and emergence of pathogens.</title>
        <authorList>
            <person name="Haridas S."/>
            <person name="Albert R."/>
            <person name="Binder M."/>
            <person name="Bloem J."/>
            <person name="Labutti K."/>
            <person name="Salamov A."/>
            <person name="Andreopoulos B."/>
            <person name="Baker S."/>
            <person name="Barry K."/>
            <person name="Bills G."/>
            <person name="Bluhm B."/>
            <person name="Cannon C."/>
            <person name="Castanera R."/>
            <person name="Culley D."/>
            <person name="Daum C."/>
            <person name="Ezra D."/>
            <person name="Gonzalez J."/>
            <person name="Henrissat B."/>
            <person name="Kuo A."/>
            <person name="Liang C."/>
            <person name="Lipzen A."/>
            <person name="Lutzoni F."/>
            <person name="Magnuson J."/>
            <person name="Mondo S."/>
            <person name="Nolan M."/>
            <person name="Ohm R."/>
            <person name="Pangilinan J."/>
            <person name="Park H.-J."/>
            <person name="Ramirez L."/>
            <person name="Alfaro M."/>
            <person name="Sun H."/>
            <person name="Tritt A."/>
            <person name="Yoshinaga Y."/>
            <person name="Zwiers L.-H."/>
            <person name="Turgeon B."/>
            <person name="Goodwin S."/>
            <person name="Spatafora J."/>
            <person name="Crous P."/>
            <person name="Grigoriev I."/>
        </authorList>
    </citation>
    <scope>NUCLEOTIDE SEQUENCE</scope>
    <source>
        <strain evidence="2">CBS 690.94</strain>
    </source>
</reference>
<dbReference type="OrthoDB" id="3800277at2759"/>
<proteinExistence type="predicted"/>
<feature type="region of interest" description="Disordered" evidence="1">
    <location>
        <begin position="357"/>
        <end position="386"/>
    </location>
</feature>
<dbReference type="EMBL" id="MU001507">
    <property type="protein sequence ID" value="KAF2440632.1"/>
    <property type="molecule type" value="Genomic_DNA"/>
</dbReference>
<name>A0A9P4U925_9PLEO</name>
<protein>
    <submittedName>
        <fullName evidence="2">Uncharacterized protein</fullName>
    </submittedName>
</protein>
<gene>
    <name evidence="2" type="ORF">P171DRAFT_435415</name>
</gene>
<dbReference type="AlphaFoldDB" id="A0A9P4U925"/>
<sequence length="407" mass="46251">MANFVRMSRNYVNLETLYEIPVQQSWSGFLFMGHGVNLGRLYADTPSWESRTGWGYFEDGSVYLNAKPWGNDMNHASFEAKMKLLEPFVRQLPPQLEQPKSKHSNLSRLLLVDCQPSIKLSESEESCTIFARNAIDGERLTIEWRPFRQCHLTYDRAIPSQPSSRLDQPPVVLHRLMRVLMNKALQNFRGTLVDGVLQPNVWLGNGLNLSDSNVLDRERTITGLQKFLKLGDTRRQSLTWREATISNREAAISRREAAVNAREAAVNTREAAINTREAAINTREAAINTREAAINTREAAVKERETILDEREAALHAAPWYRKVAALNKHEARLHDAIGLETSNQLAELREQLLTQPSPELDSSSTQSVPTSEIQSASQYDDIFPELADFDTPEYRTRITLPRRPAQ</sequence>
<feature type="compositionally biased region" description="Polar residues" evidence="1">
    <location>
        <begin position="357"/>
        <end position="379"/>
    </location>
</feature>
<keyword evidence="3" id="KW-1185">Reference proteome</keyword>
<comment type="caution">
    <text evidence="2">The sequence shown here is derived from an EMBL/GenBank/DDBJ whole genome shotgun (WGS) entry which is preliminary data.</text>
</comment>